<dbReference type="OrthoDB" id="5989381at2759"/>
<sequence>MHMKTGMCEDTKLYPESNRALDDMYVDLVIYTGRAEHAFTDLLKRHEIFDIYLKPQHGSIAIEKLDGLFLPNEDTEDPRKILIVGRPGIGKSLLCKKMARDWSKGDLLLDSNKSFEHLFCSNSDGSILRQRRRYLSNSY</sequence>
<proteinExistence type="predicted"/>
<keyword evidence="2" id="KW-1185">Reference proteome</keyword>
<name>A0A9X0A389_9CNID</name>
<accession>A0A9X0A389</accession>
<dbReference type="Proteomes" id="UP001163046">
    <property type="component" value="Unassembled WGS sequence"/>
</dbReference>
<evidence type="ECO:0000313" key="1">
    <source>
        <dbReference type="EMBL" id="KAJ7392228.1"/>
    </source>
</evidence>
<comment type="caution">
    <text evidence="1">The sequence shown here is derived from an EMBL/GenBank/DDBJ whole genome shotgun (WGS) entry which is preliminary data.</text>
</comment>
<dbReference type="Gene3D" id="3.40.50.300">
    <property type="entry name" value="P-loop containing nucleotide triphosphate hydrolases"/>
    <property type="match status" value="1"/>
</dbReference>
<dbReference type="EMBL" id="MU825402">
    <property type="protein sequence ID" value="KAJ7392228.1"/>
    <property type="molecule type" value="Genomic_DNA"/>
</dbReference>
<organism evidence="1 2">
    <name type="scientific">Desmophyllum pertusum</name>
    <dbReference type="NCBI Taxonomy" id="174260"/>
    <lineage>
        <taxon>Eukaryota</taxon>
        <taxon>Metazoa</taxon>
        <taxon>Cnidaria</taxon>
        <taxon>Anthozoa</taxon>
        <taxon>Hexacorallia</taxon>
        <taxon>Scleractinia</taxon>
        <taxon>Caryophylliina</taxon>
        <taxon>Caryophylliidae</taxon>
        <taxon>Desmophyllum</taxon>
    </lineage>
</organism>
<evidence type="ECO:0000313" key="2">
    <source>
        <dbReference type="Proteomes" id="UP001163046"/>
    </source>
</evidence>
<gene>
    <name evidence="1" type="ORF">OS493_013604</name>
</gene>
<dbReference type="InterPro" id="IPR027417">
    <property type="entry name" value="P-loop_NTPase"/>
</dbReference>
<dbReference type="SUPFAM" id="SSF52540">
    <property type="entry name" value="P-loop containing nucleoside triphosphate hydrolases"/>
    <property type="match status" value="1"/>
</dbReference>
<protein>
    <submittedName>
        <fullName evidence="1">Uncharacterized protein</fullName>
    </submittedName>
</protein>
<reference evidence="1" key="1">
    <citation type="submission" date="2023-01" db="EMBL/GenBank/DDBJ databases">
        <title>Genome assembly of the deep-sea coral Lophelia pertusa.</title>
        <authorList>
            <person name="Herrera S."/>
            <person name="Cordes E."/>
        </authorList>
    </citation>
    <scope>NUCLEOTIDE SEQUENCE</scope>
    <source>
        <strain evidence="1">USNM1676648</strain>
        <tissue evidence="1">Polyp</tissue>
    </source>
</reference>
<dbReference type="AlphaFoldDB" id="A0A9X0A389"/>